<feature type="domain" description="Response regulatory" evidence="2">
    <location>
        <begin position="2"/>
        <end position="118"/>
    </location>
</feature>
<keyword evidence="1" id="KW-0597">Phosphoprotein</keyword>
<dbReference type="SMART" id="SM00448">
    <property type="entry name" value="REC"/>
    <property type="match status" value="1"/>
</dbReference>
<dbReference type="InterPro" id="IPR013972">
    <property type="entry name" value="YcbB"/>
</dbReference>
<dbReference type="SUPFAM" id="SSF52172">
    <property type="entry name" value="CheY-like"/>
    <property type="match status" value="1"/>
</dbReference>
<reference evidence="4" key="1">
    <citation type="submission" date="2017-02" db="EMBL/GenBank/DDBJ databases">
        <authorList>
            <person name="Varghese N."/>
            <person name="Submissions S."/>
        </authorList>
    </citation>
    <scope>NUCLEOTIDE SEQUENCE [LARGE SCALE GENOMIC DNA]</scope>
    <source>
        <strain evidence="4">DSM 23966</strain>
    </source>
</reference>
<dbReference type="PROSITE" id="PS50110">
    <property type="entry name" value="RESPONSE_REGULATORY"/>
    <property type="match status" value="1"/>
</dbReference>
<gene>
    <name evidence="3" type="ORF">SAMN04244570_2198</name>
</gene>
<dbReference type="InterPro" id="IPR001789">
    <property type="entry name" value="Sig_transdc_resp-reg_receiver"/>
</dbReference>
<dbReference type="InterPro" id="IPR011006">
    <property type="entry name" value="CheY-like_superfamily"/>
</dbReference>
<organism evidence="3 4">
    <name type="scientific">Sporosarcina newyorkensis</name>
    <dbReference type="NCBI Taxonomy" id="759851"/>
    <lineage>
        <taxon>Bacteria</taxon>
        <taxon>Bacillati</taxon>
        <taxon>Bacillota</taxon>
        <taxon>Bacilli</taxon>
        <taxon>Bacillales</taxon>
        <taxon>Caryophanaceae</taxon>
        <taxon>Sporosarcina</taxon>
    </lineage>
</organism>
<evidence type="ECO:0000313" key="3">
    <source>
        <dbReference type="EMBL" id="SKA98842.1"/>
    </source>
</evidence>
<dbReference type="GO" id="GO:0000160">
    <property type="term" value="P:phosphorelay signal transduction system"/>
    <property type="evidence" value="ECO:0007669"/>
    <property type="project" value="InterPro"/>
</dbReference>
<evidence type="ECO:0000259" key="2">
    <source>
        <dbReference type="PROSITE" id="PS50110"/>
    </source>
</evidence>
<protein>
    <submittedName>
        <fullName evidence="3">Two-component system, response regulator YcbB</fullName>
    </submittedName>
</protein>
<proteinExistence type="predicted"/>
<dbReference type="AlphaFoldDB" id="A0A1T4YAJ8"/>
<evidence type="ECO:0000256" key="1">
    <source>
        <dbReference type="PROSITE-ProRule" id="PRU00169"/>
    </source>
</evidence>
<dbReference type="RefSeq" id="WP_009766590.1">
    <property type="nucleotide sequence ID" value="NZ_FUYJ01000003.1"/>
</dbReference>
<dbReference type="InterPro" id="IPR052048">
    <property type="entry name" value="ST_Response_Regulator"/>
</dbReference>
<name>A0A1T4YAJ8_9BACL</name>
<dbReference type="Pfam" id="PF08664">
    <property type="entry name" value="YcbB"/>
    <property type="match status" value="1"/>
</dbReference>
<dbReference type="EMBL" id="FUYJ01000003">
    <property type="protein sequence ID" value="SKA98842.1"/>
    <property type="molecule type" value="Genomic_DNA"/>
</dbReference>
<dbReference type="PANTHER" id="PTHR43228">
    <property type="entry name" value="TWO-COMPONENT RESPONSE REGULATOR"/>
    <property type="match status" value="1"/>
</dbReference>
<dbReference type="Proteomes" id="UP000190042">
    <property type="component" value="Unassembled WGS sequence"/>
</dbReference>
<feature type="modified residue" description="4-aspartylphosphate" evidence="1">
    <location>
        <position position="53"/>
    </location>
</feature>
<evidence type="ECO:0000313" key="4">
    <source>
        <dbReference type="Proteomes" id="UP000190042"/>
    </source>
</evidence>
<dbReference type="Gene3D" id="3.40.50.2300">
    <property type="match status" value="1"/>
</dbReference>
<accession>A0A1T4YAJ8</accession>
<sequence>MRYFIVDDDKASRLMLKNILEGQELGMVIGEADSGVKAIPQILSLTPDLVLIDLLMPDLDGIETIQQLKSQGFNGQFIMLSQVVSKEMVGEAYQVGVEFFIHKPINQIEVQSVLRRTAEQLRLKNSLTTIRESLALIGTLDQPKVKRTIKEIVLAKLHDMGIIGESGSRDIVTIVEVLAEQNAAQLPPLKELYEAALHKMGVQAKEIPKESKAMEQRIRRSILTAMDHLASLGAVDYTISEFEYYAPRFFDFQEITQRMKQIQEESFGMKAVKVNSKKFLQVLYIETMEEQKKNL</sequence>
<keyword evidence="4" id="KW-1185">Reference proteome</keyword>
<dbReference type="Pfam" id="PF00072">
    <property type="entry name" value="Response_reg"/>
    <property type="match status" value="1"/>
</dbReference>
<dbReference type="PANTHER" id="PTHR43228:SF8">
    <property type="entry name" value="TRANSCRIPTIONAL REGULATORY PROTEIN GLNL"/>
    <property type="match status" value="1"/>
</dbReference>